<keyword evidence="10" id="KW-1133">Transmembrane helix</keyword>
<dbReference type="Pfam" id="PF23559">
    <property type="entry name" value="WHD_DRP"/>
    <property type="match status" value="1"/>
</dbReference>
<keyword evidence="9 12" id="KW-0067">ATP-binding</keyword>
<dbReference type="Gene3D" id="1.10.510.10">
    <property type="entry name" value="Transferase(Phosphotransferase) domain 1"/>
    <property type="match status" value="1"/>
</dbReference>
<sequence length="1493" mass="169570">MSTEKYIPLHVLEKITNEFSAHLRIGTGGYGDVYKAVYNGREVAVKLLHVDTVQGIDDQQYINEVGNLLRVNHPNIIQLLGYSYETKSELVQHNSKRRLSQHIYRALCFEFFQGGSLDVRLREESFAPDWSTRYMIIKGICEGLDFLHRCEPPIFHLDLKPANILLDSSMVPKVADFGLSRLFGGSHTHVTQQIKGTQAYMPPEFINGGNISHKNDVFSLGVVMVEIMTGSPGHSSYIEMDEVAQFKQKERENVRTTSTITKYSLHPKISDSTLHQLCTKVHTDWKNRIKATSEYPSEESHQVQTCIDTAVRCVEPDRNSRPTIVEVLDILNKTETHIPKRQLADVFPCPIINHSNTMANTLKEMAAELDNITNQNRYSSFMPDNSSNIQQVTDLRETISDVEEELVIGRTEDTQEIVATLCGSITSENNITVLPIYGIGGIGKTTVAQLVFNDSRFAGYSRVWIYVSQHFDLNKIGNSIISQLSEESHVTNKQIITKKLRELFSSKKVLIVLDDVWETNPRTLKDLKVMLRPGVGSMVTVIVTTRDEAIAREICHTVEPYKLETLTDKLCWEIIKQQTSFKDRADKQQLKRVGREIAAKCGGMALAAQSIGYTLKGKTSDEWESVRDNYIWNLSTSEDPSSIDHEVLASLLLSYSRMPYWLKLCFSYWAVFPKGHNVAKHDLIQQWIALGLTEPSRIFDTMQLCEKYLTQLLGMSFLQYSMTTSGDRERDKYVTLFRMHDLVHDLAKEIFSHQINTCGNRCRYALIRDCSSSLQLSVAFPANIRALHFWDCHNIVLCGGALSPAKGLRILDLSECFIRKLPDCIGQLKQLRFLHAPQIQDEMIPNCITELSELNYLNLSNSSISSLPESIGNMKGLMHLDLSGCGGIWELPVSFAELKQLVHLDLSGCHGPISEALGGFTKLQYLNLTDYLEPTNTNRGGPLEFIGNLTKLRYLNLSGCINPIIVQSEDQIGSLFGSISTLYNLEHLDLSQNEVLSSIPESIGNLRKLHILDLSYCRNLKKLPECMIQMVNLKVLNVARLNLDESVLSWSKLKFASLPDFVVHASSDKCSSNIILLRHTNPEELNIDRLENVKSAEEARSIKLMVKRKIEKLRFEWTSAAERFVDDKDVLEKLVPPSSVHYFSIKGYMSVSFPDWLMDISWHLPNLQKLYFFDFPKCTELPSLGELPNLQELDLYRMERLEKWNTEYTNWDEGTNELRFRRLHKLTIDRCPKLRIKPCLPRAILDLEIIDSDNVLSSCRESSSHRGATTTHLRVGDSKVPMHQWRLLHHLPALRKLSIADCSDLTTSSEIIQHLSSLRSLSLSRYKLESMASPPQWLGELTSLRELNIRQCKGIGSFPDSIQQLANLGYLSISSCPALEKWCESKENFMKLVHIRGVRVALPSTSADIPLKYLEAMIIEETTDLTTIKDTVTDVVHLDPLYTAVMNMPGFVEEALLVALSHLMDNDAQASAYMVMEEEDRVSWLRNFLAMHY</sequence>
<dbReference type="GO" id="GO:0006952">
    <property type="term" value="P:defense response"/>
    <property type="evidence" value="ECO:0007669"/>
    <property type="project" value="UniProtKB-KW"/>
</dbReference>
<dbReference type="SMART" id="SM00369">
    <property type="entry name" value="LRR_TYP"/>
    <property type="match status" value="3"/>
</dbReference>
<organism evidence="14 15">
    <name type="scientific">Triticum turgidum subsp. durum</name>
    <name type="common">Durum wheat</name>
    <name type="synonym">Triticum durum</name>
    <dbReference type="NCBI Taxonomy" id="4567"/>
    <lineage>
        <taxon>Eukaryota</taxon>
        <taxon>Viridiplantae</taxon>
        <taxon>Streptophyta</taxon>
        <taxon>Embryophyta</taxon>
        <taxon>Tracheophyta</taxon>
        <taxon>Spermatophyta</taxon>
        <taxon>Magnoliopsida</taxon>
        <taxon>Liliopsida</taxon>
        <taxon>Poales</taxon>
        <taxon>Poaceae</taxon>
        <taxon>BOP clade</taxon>
        <taxon>Pooideae</taxon>
        <taxon>Triticodae</taxon>
        <taxon>Triticeae</taxon>
        <taxon>Triticinae</taxon>
        <taxon>Triticum</taxon>
    </lineage>
</organism>
<keyword evidence="11" id="KW-0472">Membrane</keyword>
<dbReference type="PROSITE" id="PS51450">
    <property type="entry name" value="LRR"/>
    <property type="match status" value="1"/>
</dbReference>
<dbReference type="SMART" id="SM00220">
    <property type="entry name" value="S_TKc"/>
    <property type="match status" value="1"/>
</dbReference>
<dbReference type="Pfam" id="PF23598">
    <property type="entry name" value="LRR_14"/>
    <property type="match status" value="1"/>
</dbReference>
<dbReference type="Gene3D" id="3.80.10.10">
    <property type="entry name" value="Ribonuclease Inhibitor"/>
    <property type="match status" value="3"/>
</dbReference>
<dbReference type="PROSITE" id="PS50011">
    <property type="entry name" value="PROTEIN_KINASE_DOM"/>
    <property type="match status" value="1"/>
</dbReference>
<keyword evidence="4" id="KW-0812">Transmembrane</keyword>
<dbReference type="InterPro" id="IPR017441">
    <property type="entry name" value="Protein_kinase_ATP_BS"/>
</dbReference>
<feature type="binding site" evidence="12">
    <location>
        <position position="46"/>
    </location>
    <ligand>
        <name>ATP</name>
        <dbReference type="ChEBI" id="CHEBI:30616"/>
    </ligand>
</feature>
<dbReference type="Pfam" id="PF00931">
    <property type="entry name" value="NB-ARC"/>
    <property type="match status" value="1"/>
</dbReference>
<keyword evidence="7" id="KW-0418">Kinase</keyword>
<dbReference type="SUPFAM" id="SSF56112">
    <property type="entry name" value="Protein kinase-like (PK-like)"/>
    <property type="match status" value="1"/>
</dbReference>
<evidence type="ECO:0000256" key="10">
    <source>
        <dbReference type="ARBA" id="ARBA00022989"/>
    </source>
</evidence>
<gene>
    <name evidence="14" type="ORF">TRITD_5Bv1G001620</name>
</gene>
<dbReference type="GO" id="GO:0004672">
    <property type="term" value="F:protein kinase activity"/>
    <property type="evidence" value="ECO:0007669"/>
    <property type="project" value="InterPro"/>
</dbReference>
<name>A0A9R1AFN9_TRITD</name>
<dbReference type="PANTHER" id="PTHR36766:SF73">
    <property type="entry name" value="NB-ARC DOMAIN-CONTAINING PROTEIN"/>
    <property type="match status" value="1"/>
</dbReference>
<keyword evidence="6 12" id="KW-0547">Nucleotide-binding</keyword>
<dbReference type="InterPro" id="IPR002182">
    <property type="entry name" value="NB-ARC"/>
</dbReference>
<evidence type="ECO:0000256" key="4">
    <source>
        <dbReference type="ARBA" id="ARBA00022692"/>
    </source>
</evidence>
<dbReference type="InterPro" id="IPR058922">
    <property type="entry name" value="WHD_DRP"/>
</dbReference>
<evidence type="ECO:0000256" key="11">
    <source>
        <dbReference type="ARBA" id="ARBA00023136"/>
    </source>
</evidence>
<dbReference type="Gramene" id="TRITD5Bv1G001620.2">
    <property type="protein sequence ID" value="TRITD5Bv1G001620.2"/>
    <property type="gene ID" value="TRITD5Bv1G001620"/>
</dbReference>
<dbReference type="InterPro" id="IPR000719">
    <property type="entry name" value="Prot_kinase_dom"/>
</dbReference>
<dbReference type="PANTHER" id="PTHR36766">
    <property type="entry name" value="PLANT BROAD-SPECTRUM MILDEW RESISTANCE PROTEIN RPW8"/>
    <property type="match status" value="1"/>
</dbReference>
<dbReference type="InterPro" id="IPR042197">
    <property type="entry name" value="Apaf_helical"/>
</dbReference>
<evidence type="ECO:0000256" key="8">
    <source>
        <dbReference type="ARBA" id="ARBA00022821"/>
    </source>
</evidence>
<dbReference type="OMA" id="HKCKPRI"/>
<dbReference type="InterPro" id="IPR008271">
    <property type="entry name" value="Ser/Thr_kinase_AS"/>
</dbReference>
<dbReference type="InterPro" id="IPR056789">
    <property type="entry name" value="LRR_R13L1-DRL21"/>
</dbReference>
<dbReference type="GO" id="GO:0043531">
    <property type="term" value="F:ADP binding"/>
    <property type="evidence" value="ECO:0007669"/>
    <property type="project" value="InterPro"/>
</dbReference>
<dbReference type="InterPro" id="IPR027417">
    <property type="entry name" value="P-loop_NTPase"/>
</dbReference>
<protein>
    <recommendedName>
        <fullName evidence="13">Protein kinase domain-containing protein</fullName>
    </recommendedName>
</protein>
<dbReference type="SUPFAM" id="SSF52047">
    <property type="entry name" value="RNI-like"/>
    <property type="match status" value="1"/>
</dbReference>
<evidence type="ECO:0000256" key="5">
    <source>
        <dbReference type="ARBA" id="ARBA00022737"/>
    </source>
</evidence>
<evidence type="ECO:0000256" key="3">
    <source>
        <dbReference type="ARBA" id="ARBA00022679"/>
    </source>
</evidence>
<dbReference type="InterPro" id="IPR032675">
    <property type="entry name" value="LRR_dom_sf"/>
</dbReference>
<dbReference type="Gene3D" id="1.10.10.10">
    <property type="entry name" value="Winged helix-like DNA-binding domain superfamily/Winged helix DNA-binding domain"/>
    <property type="match status" value="1"/>
</dbReference>
<evidence type="ECO:0000256" key="12">
    <source>
        <dbReference type="PROSITE-ProRule" id="PRU10141"/>
    </source>
</evidence>
<evidence type="ECO:0000256" key="2">
    <source>
        <dbReference type="ARBA" id="ARBA00022614"/>
    </source>
</evidence>
<dbReference type="GO" id="GO:0005886">
    <property type="term" value="C:plasma membrane"/>
    <property type="evidence" value="ECO:0007669"/>
    <property type="project" value="UniProtKB-SubCell"/>
</dbReference>
<dbReference type="Proteomes" id="UP000324705">
    <property type="component" value="Chromosome 5B"/>
</dbReference>
<dbReference type="InterPro" id="IPR003591">
    <property type="entry name" value="Leu-rich_rpt_typical-subtyp"/>
</dbReference>
<keyword evidence="5" id="KW-0677">Repeat</keyword>
<feature type="domain" description="Protein kinase" evidence="13">
    <location>
        <begin position="19"/>
        <end position="338"/>
    </location>
</feature>
<evidence type="ECO:0000256" key="6">
    <source>
        <dbReference type="ARBA" id="ARBA00022741"/>
    </source>
</evidence>
<evidence type="ECO:0000259" key="13">
    <source>
        <dbReference type="PROSITE" id="PS50011"/>
    </source>
</evidence>
<dbReference type="Pfam" id="PF00069">
    <property type="entry name" value="Pkinase"/>
    <property type="match status" value="1"/>
</dbReference>
<keyword evidence="15" id="KW-1185">Reference proteome</keyword>
<dbReference type="InterPro" id="IPR011009">
    <property type="entry name" value="Kinase-like_dom_sf"/>
</dbReference>
<dbReference type="PROSITE" id="PS00108">
    <property type="entry name" value="PROTEIN_KINASE_ST"/>
    <property type="match status" value="1"/>
</dbReference>
<dbReference type="Gene3D" id="3.40.50.300">
    <property type="entry name" value="P-loop containing nucleotide triphosphate hydrolases"/>
    <property type="match status" value="1"/>
</dbReference>
<keyword evidence="2" id="KW-0433">Leucine-rich repeat</keyword>
<dbReference type="Gene3D" id="3.30.200.20">
    <property type="entry name" value="Phosphorylase Kinase, domain 1"/>
    <property type="match status" value="1"/>
</dbReference>
<dbReference type="PRINTS" id="PR00364">
    <property type="entry name" value="DISEASERSIST"/>
</dbReference>
<dbReference type="GO" id="GO:0005524">
    <property type="term" value="F:ATP binding"/>
    <property type="evidence" value="ECO:0007669"/>
    <property type="project" value="UniProtKB-UniRule"/>
</dbReference>
<dbReference type="InterPro" id="IPR036388">
    <property type="entry name" value="WH-like_DNA-bd_sf"/>
</dbReference>
<reference evidence="14 15" key="1">
    <citation type="submission" date="2017-09" db="EMBL/GenBank/DDBJ databases">
        <authorList>
            <consortium name="International Durum Wheat Genome Sequencing Consortium (IDWGSC)"/>
            <person name="Milanesi L."/>
        </authorList>
    </citation>
    <scope>NUCLEOTIDE SEQUENCE [LARGE SCALE GENOMIC DNA]</scope>
    <source>
        <strain evidence="15">cv. Svevo</strain>
    </source>
</reference>
<evidence type="ECO:0000313" key="14">
    <source>
        <dbReference type="EMBL" id="VAI26277.1"/>
    </source>
</evidence>
<dbReference type="InterPro" id="IPR001611">
    <property type="entry name" value="Leu-rich_rpt"/>
</dbReference>
<evidence type="ECO:0000256" key="1">
    <source>
        <dbReference type="ARBA" id="ARBA00004162"/>
    </source>
</evidence>
<keyword evidence="8" id="KW-0611">Plant defense</keyword>
<keyword evidence="3" id="KW-0808">Transferase</keyword>
<dbReference type="Pfam" id="PF25019">
    <property type="entry name" value="LRR_R13L1-DRL21"/>
    <property type="match status" value="1"/>
</dbReference>
<dbReference type="PROSITE" id="PS00107">
    <property type="entry name" value="PROTEIN_KINASE_ATP"/>
    <property type="match status" value="1"/>
</dbReference>
<comment type="subcellular location">
    <subcellularLocation>
        <location evidence="1">Cell membrane</location>
        <topology evidence="1">Single-pass membrane protein</topology>
    </subcellularLocation>
</comment>
<evidence type="ECO:0000313" key="15">
    <source>
        <dbReference type="Proteomes" id="UP000324705"/>
    </source>
</evidence>
<dbReference type="InterPro" id="IPR055414">
    <property type="entry name" value="LRR_R13L4/SHOC2-like"/>
</dbReference>
<dbReference type="Gene3D" id="1.10.8.430">
    <property type="entry name" value="Helical domain of apoptotic protease-activating factors"/>
    <property type="match status" value="1"/>
</dbReference>
<accession>A0A9R1AFN9</accession>
<proteinExistence type="predicted"/>
<dbReference type="SUPFAM" id="SSF52540">
    <property type="entry name" value="P-loop containing nucleoside triphosphate hydrolases"/>
    <property type="match status" value="1"/>
</dbReference>
<evidence type="ECO:0000256" key="9">
    <source>
        <dbReference type="ARBA" id="ARBA00022840"/>
    </source>
</evidence>
<dbReference type="EMBL" id="LT934120">
    <property type="protein sequence ID" value="VAI26277.1"/>
    <property type="molecule type" value="Genomic_DNA"/>
</dbReference>
<evidence type="ECO:0000256" key="7">
    <source>
        <dbReference type="ARBA" id="ARBA00022777"/>
    </source>
</evidence>